<feature type="region of interest" description="Disordered" evidence="1">
    <location>
        <begin position="165"/>
        <end position="186"/>
    </location>
</feature>
<feature type="compositionally biased region" description="Low complexity" evidence="1">
    <location>
        <begin position="667"/>
        <end position="681"/>
    </location>
</feature>
<feature type="compositionally biased region" description="Polar residues" evidence="1">
    <location>
        <begin position="487"/>
        <end position="506"/>
    </location>
</feature>
<feature type="region of interest" description="Disordered" evidence="1">
    <location>
        <begin position="928"/>
        <end position="980"/>
    </location>
</feature>
<keyword evidence="2" id="KW-0732">Signal</keyword>
<evidence type="ECO:0000256" key="1">
    <source>
        <dbReference type="SAM" id="MobiDB-lite"/>
    </source>
</evidence>
<protein>
    <submittedName>
        <fullName evidence="3">Uncharacterized protein</fullName>
    </submittedName>
</protein>
<feature type="compositionally biased region" description="Polar residues" evidence="1">
    <location>
        <begin position="736"/>
        <end position="746"/>
    </location>
</feature>
<feature type="chain" id="PRO_5039844307" evidence="2">
    <location>
        <begin position="26"/>
        <end position="1122"/>
    </location>
</feature>
<evidence type="ECO:0000313" key="5">
    <source>
        <dbReference type="Proteomes" id="UP000693970"/>
    </source>
</evidence>
<evidence type="ECO:0000313" key="3">
    <source>
        <dbReference type="EMBL" id="KAG7336635.1"/>
    </source>
</evidence>
<dbReference type="Proteomes" id="UP000693970">
    <property type="component" value="Unassembled WGS sequence"/>
</dbReference>
<reference evidence="3" key="1">
    <citation type="journal article" date="2021" name="Sci. Rep.">
        <title>Diploid genomic architecture of Nitzschia inconspicua, an elite biomass production diatom.</title>
        <authorList>
            <person name="Oliver A."/>
            <person name="Podell S."/>
            <person name="Pinowska A."/>
            <person name="Traller J.C."/>
            <person name="Smith S.R."/>
            <person name="McClure R."/>
            <person name="Beliaev A."/>
            <person name="Bohutskyi P."/>
            <person name="Hill E.A."/>
            <person name="Rabines A."/>
            <person name="Zheng H."/>
            <person name="Allen L.Z."/>
            <person name="Kuo A."/>
            <person name="Grigoriev I.V."/>
            <person name="Allen A.E."/>
            <person name="Hazlebeck D."/>
            <person name="Allen E.E."/>
        </authorList>
    </citation>
    <scope>NUCLEOTIDE SEQUENCE</scope>
    <source>
        <strain evidence="3">Hildebrandi</strain>
    </source>
</reference>
<reference evidence="3" key="2">
    <citation type="submission" date="2021-04" db="EMBL/GenBank/DDBJ databases">
        <authorList>
            <person name="Podell S."/>
        </authorList>
    </citation>
    <scope>NUCLEOTIDE SEQUENCE</scope>
    <source>
        <strain evidence="3">Hildebrandi</strain>
    </source>
</reference>
<dbReference type="AlphaFoldDB" id="A0A9K3K4B5"/>
<comment type="caution">
    <text evidence="3">The sequence shown here is derived from an EMBL/GenBank/DDBJ whole genome shotgun (WGS) entry which is preliminary data.</text>
</comment>
<accession>A0A9K3K4B5</accession>
<evidence type="ECO:0000256" key="2">
    <source>
        <dbReference type="SAM" id="SignalP"/>
    </source>
</evidence>
<feature type="compositionally biased region" description="Basic and acidic residues" evidence="1">
    <location>
        <begin position="698"/>
        <end position="723"/>
    </location>
</feature>
<feature type="region of interest" description="Disordered" evidence="1">
    <location>
        <begin position="635"/>
        <end position="777"/>
    </location>
</feature>
<feature type="region of interest" description="Disordered" evidence="1">
    <location>
        <begin position="465"/>
        <end position="511"/>
    </location>
</feature>
<feature type="region of interest" description="Disordered" evidence="1">
    <location>
        <begin position="1011"/>
        <end position="1036"/>
    </location>
</feature>
<sequence length="1122" mass="127155">MMHSFFLPSLLSAFVMSLCWTICATSSVDTTNNIDKNGSNDKICEESLVGKQYFYDFTSSTSLSPTGKIHDEYDDNSPMNAASSIPPLLPYQTKTKRTTSTIHTNRHGLIVVSALASIFTEANNDSDISTYDDLSSFLTQFHWTVTVQEAPLARSIEKEHEGLATTATTGTTSSFGGTKNDPPPIGDINPSNDLIYRSQRIFWQWNGTTIDDSLPAKSLFTATCSFLIPLQPPIVPSPENHPSSNSNHLYQELLPEHVTRTYVISLWKVQEDDDGNDPRQILLTRRLATLPRWAHPRQTIDPVAKVTLSYTVPSSKRISLASPQQSGGKLIFSDTDKRFAYNGIWSFLIECVVACGLLHFGTVSYQAYQAKKFRYMGNVQRPIDHPASALIHQEVPGENMQDSGNEIEEDLEEDIFFDFEEQQNHLFLFRHHHQQQQQQQPTEVIALEDDTEQEFELSRYDLGSTGIGTELEHHDQDSGVSKKKHSPQQSEINIHHQTVTTDAENSDQQRYDEQPKEFEMVDMEGNVPFALEHNSPHFMEIVDHLSAMDVEEKRKGFTGESSIDIEQENLVTVEREDPPKHSINLVEKGKKIYEDRETVTEEDEAMEHAFNKPGINDEQELRSDTLELGKIAQKEVTEETSDDHISVVSEKNYRLDQSDNNTVNRPTTTFQTQNETLTQQENDYEPKRELSNAEQETGQEKDLHMEREMQRNTHSEKIFHESLSKSQYDPPDDKQITSTEPATPRSTSEEFSDEFAAAPLEKKIPSPRTTRYRKKKPTLDAVQVETAMMRPPGTIMQPAYERDVMGKLAASCMLEDQCNQSRGKESDEDRSFVHISPFHRNMEILTQFSVETGHEESQTQEVDIGLQVVSVGVSSKSPRLEQEQQEQQIVQHRSACNESDAYNVAHNHFLSDDSTLKEAPIAPLKDLTELDGEESYESTLPPGSDYRSEDDETAFPTNYETKKMGTPLSQKLTTKESKTKKRKTSPFFTFETNLGSGEKLISLEHVKDIKESATPSPSTNHQVGGQLLGPRKKRHTNDKRVGEIDLTLDFSPGVHNTALKKWDNRPYSRSSIVAEYVPSNSLQSTSRPFARDEVWDISRSPSQRLIPKTIALPSRKKLRTRR</sequence>
<proteinExistence type="predicted"/>
<keyword evidence="5" id="KW-1185">Reference proteome</keyword>
<name>A0A9K3K4B5_9STRA</name>
<organism evidence="3 5">
    <name type="scientific">Nitzschia inconspicua</name>
    <dbReference type="NCBI Taxonomy" id="303405"/>
    <lineage>
        <taxon>Eukaryota</taxon>
        <taxon>Sar</taxon>
        <taxon>Stramenopiles</taxon>
        <taxon>Ochrophyta</taxon>
        <taxon>Bacillariophyta</taxon>
        <taxon>Bacillariophyceae</taxon>
        <taxon>Bacillariophycidae</taxon>
        <taxon>Bacillariales</taxon>
        <taxon>Bacillariaceae</taxon>
        <taxon>Nitzschia</taxon>
    </lineage>
</organism>
<evidence type="ECO:0000313" key="4">
    <source>
        <dbReference type="EMBL" id="KAG7340587.1"/>
    </source>
</evidence>
<dbReference type="OrthoDB" id="57491at2759"/>
<feature type="signal peptide" evidence="2">
    <location>
        <begin position="1"/>
        <end position="25"/>
    </location>
</feature>
<dbReference type="EMBL" id="JAGRRH010000027">
    <property type="protein sequence ID" value="KAG7340587.1"/>
    <property type="molecule type" value="Genomic_DNA"/>
</dbReference>
<gene>
    <name evidence="4" type="ORF">IV203_024130</name>
    <name evidence="3" type="ORF">IV203_024569</name>
</gene>
<feature type="compositionally biased region" description="Low complexity" evidence="1">
    <location>
        <begin position="165"/>
        <end position="178"/>
    </location>
</feature>
<dbReference type="EMBL" id="JAGRRH010000114">
    <property type="protein sequence ID" value="KAG7336635.1"/>
    <property type="molecule type" value="Genomic_DNA"/>
</dbReference>
<feature type="compositionally biased region" description="Polar residues" evidence="1">
    <location>
        <begin position="1013"/>
        <end position="1023"/>
    </location>
</feature>
<feature type="compositionally biased region" description="Basic and acidic residues" evidence="1">
    <location>
        <begin position="635"/>
        <end position="657"/>
    </location>
</feature>